<dbReference type="PANTHER" id="PTHR18921">
    <property type="entry name" value="MYOSIN HEAVY CHAIN - RELATED"/>
    <property type="match status" value="1"/>
</dbReference>
<comment type="subcellular location">
    <subcellularLocation>
        <location evidence="1">Golgi apparatus</location>
    </subcellularLocation>
</comment>
<feature type="region of interest" description="Disordered" evidence="5">
    <location>
        <begin position="18"/>
        <end position="77"/>
    </location>
</feature>
<feature type="coiled-coil region" evidence="4">
    <location>
        <begin position="429"/>
        <end position="463"/>
    </location>
</feature>
<feature type="region of interest" description="Disordered" evidence="5">
    <location>
        <begin position="668"/>
        <end position="698"/>
    </location>
</feature>
<dbReference type="EMBL" id="JBJUIK010000010">
    <property type="protein sequence ID" value="KAL3517227.1"/>
    <property type="molecule type" value="Genomic_DNA"/>
</dbReference>
<keyword evidence="3 4" id="KW-0175">Coiled coil</keyword>
<evidence type="ECO:0008006" key="8">
    <source>
        <dbReference type="Google" id="ProtNLM"/>
    </source>
</evidence>
<evidence type="ECO:0000256" key="3">
    <source>
        <dbReference type="ARBA" id="ARBA00023054"/>
    </source>
</evidence>
<evidence type="ECO:0000256" key="4">
    <source>
        <dbReference type="SAM" id="Coils"/>
    </source>
</evidence>
<feature type="compositionally biased region" description="Basic and acidic residues" evidence="5">
    <location>
        <begin position="668"/>
        <end position="684"/>
    </location>
</feature>
<dbReference type="GO" id="GO:0005794">
    <property type="term" value="C:Golgi apparatus"/>
    <property type="evidence" value="ECO:0007669"/>
    <property type="project" value="UniProtKB-SubCell"/>
</dbReference>
<dbReference type="AlphaFoldDB" id="A0ABD2ZCK8"/>
<evidence type="ECO:0000256" key="5">
    <source>
        <dbReference type="SAM" id="MobiDB-lite"/>
    </source>
</evidence>
<keyword evidence="2" id="KW-0333">Golgi apparatus</keyword>
<name>A0ABD2ZCK8_9GENT</name>
<feature type="region of interest" description="Disordered" evidence="5">
    <location>
        <begin position="715"/>
        <end position="758"/>
    </location>
</feature>
<evidence type="ECO:0000256" key="2">
    <source>
        <dbReference type="ARBA" id="ARBA00023034"/>
    </source>
</evidence>
<gene>
    <name evidence="6" type="ORF">ACH5RR_024129</name>
</gene>
<dbReference type="PANTHER" id="PTHR18921:SF2">
    <property type="entry name" value="THYROID RECEPTOR-INTERACTING PROTEIN 11"/>
    <property type="match status" value="1"/>
</dbReference>
<reference evidence="6 7" key="1">
    <citation type="submission" date="2024-11" db="EMBL/GenBank/DDBJ databases">
        <title>A near-complete genome assembly of Cinchona calisaya.</title>
        <authorList>
            <person name="Lian D.C."/>
            <person name="Zhao X.W."/>
            <person name="Wei L."/>
        </authorList>
    </citation>
    <scope>NUCLEOTIDE SEQUENCE [LARGE SCALE GENOMIC DNA]</scope>
    <source>
        <tissue evidence="6">Nenye</tissue>
    </source>
</reference>
<feature type="coiled-coil region" evidence="4">
    <location>
        <begin position="495"/>
        <end position="557"/>
    </location>
</feature>
<feature type="compositionally biased region" description="Polar residues" evidence="5">
    <location>
        <begin position="136"/>
        <end position="146"/>
    </location>
</feature>
<proteinExistence type="predicted"/>
<feature type="coiled-coil region" evidence="4">
    <location>
        <begin position="77"/>
        <end position="129"/>
    </location>
</feature>
<feature type="compositionally biased region" description="Polar residues" evidence="5">
    <location>
        <begin position="728"/>
        <end position="758"/>
    </location>
</feature>
<evidence type="ECO:0000256" key="1">
    <source>
        <dbReference type="ARBA" id="ARBA00004555"/>
    </source>
</evidence>
<dbReference type="Proteomes" id="UP001630127">
    <property type="component" value="Unassembled WGS sequence"/>
</dbReference>
<protein>
    <recommendedName>
        <fullName evidence="8">Golgin candidate 4</fullName>
    </recommendedName>
</protein>
<evidence type="ECO:0000313" key="7">
    <source>
        <dbReference type="Proteomes" id="UP001630127"/>
    </source>
</evidence>
<keyword evidence="7" id="KW-1185">Reference proteome</keyword>
<feature type="compositionally biased region" description="Polar residues" evidence="5">
    <location>
        <begin position="33"/>
        <end position="42"/>
    </location>
</feature>
<organism evidence="6 7">
    <name type="scientific">Cinchona calisaya</name>
    <dbReference type="NCBI Taxonomy" id="153742"/>
    <lineage>
        <taxon>Eukaryota</taxon>
        <taxon>Viridiplantae</taxon>
        <taxon>Streptophyta</taxon>
        <taxon>Embryophyta</taxon>
        <taxon>Tracheophyta</taxon>
        <taxon>Spermatophyta</taxon>
        <taxon>Magnoliopsida</taxon>
        <taxon>eudicotyledons</taxon>
        <taxon>Gunneridae</taxon>
        <taxon>Pentapetalae</taxon>
        <taxon>asterids</taxon>
        <taxon>lamiids</taxon>
        <taxon>Gentianales</taxon>
        <taxon>Rubiaceae</taxon>
        <taxon>Cinchonoideae</taxon>
        <taxon>Cinchoneae</taxon>
        <taxon>Cinchona</taxon>
    </lineage>
</organism>
<sequence>MWSSIANLKENLNKIASDVHHSDTDDGDDEELSQYNSPDRNTNSFSERRRFSRSFANSNSPPPSTHSPIANGFDSPYNSQMEQYQAEIKRLRESEAEIKALSVNYAALLREKENQILRLNEENGTLKQNLHATNAALSASRSTKGSTDPPPNHQSKGMVKSHAIGSPSRNGRIPKQDGQSNGIGSTDKEVIDLLEEKSRALAAFQASHELEVKQLRMELDRDHGNLENMKLRLEEEQKLSASFQQELNSLKVEKDKLSSEMTKVHDELSQKISVIRRLQMELHRRDNDGTDNIVENLKTAISNLEKENKDLKIKKDELVASLEERRDTSAYKHQIESSEGLPGKEEMELSLQKLEKDLKETRRERDKALQELNRLKQHLLDKESEEAEKMDEDSKVIEELRSSNDYQQSQLLHLEKSLKQALTSQEELKLLSEKEIKKSKETIEELNRKLQSCMSTIDSKNVEVFNLQTALGQYYAEIEAKERLGEELTTAKEESARLSGLLKEAYQQAETLRREKEEVVANLSKTERTLAEGKIRVTKLEEDNEKLRRAVEQSMTRLNRMSVDSDFLVDRRIVIKLLVTYFQRNHSKEVLDLMVRMLGFSDEDKQRIGIAQHGAGKGVVRGVLGFPGRLVGGILGGSSSEASSNTRSDDHSFADLWVDFLLKETEEREKRESAAGASKEDETKGSPSTSKNAPLLDRTTRAAISSSNFDRSSALHQNYSTLPPRGTILQSETTNSEFSTVPLSMSEQSTQSSRLLYS</sequence>
<feature type="region of interest" description="Disordered" evidence="5">
    <location>
        <begin position="136"/>
        <end position="185"/>
    </location>
</feature>
<evidence type="ECO:0000313" key="6">
    <source>
        <dbReference type="EMBL" id="KAL3517227.1"/>
    </source>
</evidence>
<comment type="caution">
    <text evidence="6">The sequence shown here is derived from an EMBL/GenBank/DDBJ whole genome shotgun (WGS) entry which is preliminary data.</text>
</comment>
<accession>A0ABD2ZCK8</accession>
<feature type="coiled-coil region" evidence="4">
    <location>
        <begin position="216"/>
        <end position="400"/>
    </location>
</feature>